<gene>
    <name evidence="2" type="ORF">KDM92_08370</name>
</gene>
<evidence type="ECO:0000256" key="1">
    <source>
        <dbReference type="SAM" id="SignalP"/>
    </source>
</evidence>
<sequence>MRHFLLHLLLVSCLYLVNGQSEAETLRQVKLYYPENIDGKGKHIPITPEVLRVFDYFERQANLKFSIVTLPWKRAQREVLRGEGIIYGFSKSTERLAQYHYSAPVLSFPLWAISYGEENAQIADLKDLKDKVVVASVGISHGIEYERARNVLFTVQEDYLSYQERFKKLLIKRCDVILIPFNRLISRDQIDQALHEKIIASFNDPELNGRRFNVSLNPIFVDTIHFASSKQQFQDVIERIDKAIERGSKDGSLSKLLKSY</sequence>
<dbReference type="AlphaFoldDB" id="A0A941DD81"/>
<comment type="caution">
    <text evidence="2">The sequence shown here is derived from an EMBL/GenBank/DDBJ whole genome shotgun (WGS) entry which is preliminary data.</text>
</comment>
<accession>A0A941DD81</accession>
<protein>
    <submittedName>
        <fullName evidence="2">ABC transporter substrate-binding protein</fullName>
    </submittedName>
</protein>
<dbReference type="Proteomes" id="UP000680158">
    <property type="component" value="Unassembled WGS sequence"/>
</dbReference>
<proteinExistence type="predicted"/>
<dbReference type="EMBL" id="JAGSPM010000004">
    <property type="protein sequence ID" value="MBR7746593.1"/>
    <property type="molecule type" value="Genomic_DNA"/>
</dbReference>
<keyword evidence="3" id="KW-1185">Reference proteome</keyword>
<evidence type="ECO:0000313" key="2">
    <source>
        <dbReference type="EMBL" id="MBR7746593.1"/>
    </source>
</evidence>
<evidence type="ECO:0000313" key="3">
    <source>
        <dbReference type="Proteomes" id="UP000680158"/>
    </source>
</evidence>
<name>A0A941DD81_9BURK</name>
<dbReference type="SUPFAM" id="SSF53850">
    <property type="entry name" value="Periplasmic binding protein-like II"/>
    <property type="match status" value="1"/>
</dbReference>
<reference evidence="2 3" key="1">
    <citation type="submission" date="2021-04" db="EMBL/GenBank/DDBJ databases">
        <title>novel species isolated from subtropical streams in China.</title>
        <authorList>
            <person name="Lu H."/>
        </authorList>
    </citation>
    <scope>NUCLEOTIDE SEQUENCE [LARGE SCALE GENOMIC DNA]</scope>
    <source>
        <strain evidence="2 3">BYS107W</strain>
    </source>
</reference>
<feature type="signal peptide" evidence="1">
    <location>
        <begin position="1"/>
        <end position="23"/>
    </location>
</feature>
<keyword evidence="1" id="KW-0732">Signal</keyword>
<dbReference type="Gene3D" id="3.40.190.10">
    <property type="entry name" value="Periplasmic binding protein-like II"/>
    <property type="match status" value="2"/>
</dbReference>
<organism evidence="2 3">
    <name type="scientific">Undibacterium baiyunense</name>
    <dbReference type="NCBI Taxonomy" id="2828731"/>
    <lineage>
        <taxon>Bacteria</taxon>
        <taxon>Pseudomonadati</taxon>
        <taxon>Pseudomonadota</taxon>
        <taxon>Betaproteobacteria</taxon>
        <taxon>Burkholderiales</taxon>
        <taxon>Oxalobacteraceae</taxon>
        <taxon>Undibacterium</taxon>
    </lineage>
</organism>
<dbReference type="RefSeq" id="WP_212683909.1">
    <property type="nucleotide sequence ID" value="NZ_JAGSPM010000004.1"/>
</dbReference>
<feature type="chain" id="PRO_5036814791" evidence="1">
    <location>
        <begin position="24"/>
        <end position="260"/>
    </location>
</feature>